<dbReference type="FunFam" id="1.20.58.760:FF:000001">
    <property type="entry name" value="ATP-dependent zinc metalloprotease FtsH"/>
    <property type="match status" value="1"/>
</dbReference>
<dbReference type="PANTHER" id="PTHR23076">
    <property type="entry name" value="METALLOPROTEASE M41 FTSH"/>
    <property type="match status" value="1"/>
</dbReference>
<comment type="subcellular location">
    <subcellularLocation>
        <location evidence="15">Cell membrane</location>
        <topology evidence="15">Multi-pass membrane protein</topology>
        <orientation evidence="15">Cytoplasmic side</orientation>
    </subcellularLocation>
    <subcellularLocation>
        <location evidence="1">Membrane</location>
    </subcellularLocation>
</comment>
<feature type="binding site" evidence="15">
    <location>
        <begin position="230"/>
        <end position="237"/>
    </location>
    <ligand>
        <name>ATP</name>
        <dbReference type="ChEBI" id="CHEBI:30616"/>
    </ligand>
</feature>
<dbReference type="Pfam" id="PF01434">
    <property type="entry name" value="Peptidase_M41"/>
    <property type="match status" value="1"/>
</dbReference>
<keyword evidence="11 15" id="KW-1133">Transmembrane helix</keyword>
<reference evidence="19" key="2">
    <citation type="journal article" date="2021" name="PeerJ">
        <title>Extensive microbial diversity within the chicken gut microbiome revealed by metagenomics and culture.</title>
        <authorList>
            <person name="Gilroy R."/>
            <person name="Ravi A."/>
            <person name="Getino M."/>
            <person name="Pursley I."/>
            <person name="Horton D.L."/>
            <person name="Alikhan N.F."/>
            <person name="Baker D."/>
            <person name="Gharbi K."/>
            <person name="Hall N."/>
            <person name="Watson M."/>
            <person name="Adriaenssens E.M."/>
            <person name="Foster-Nyarko E."/>
            <person name="Jarju S."/>
            <person name="Secka A."/>
            <person name="Antonio M."/>
            <person name="Oren A."/>
            <person name="Chaudhuri R.R."/>
            <person name="La Ragione R."/>
            <person name="Hildebrand F."/>
            <person name="Pallen M.J."/>
        </authorList>
    </citation>
    <scope>NUCLEOTIDE SEQUENCE</scope>
    <source>
        <strain evidence="19">ChiHcec3-11533</strain>
    </source>
</reference>
<dbReference type="FunFam" id="1.10.8.60:FF:000001">
    <property type="entry name" value="ATP-dependent zinc metalloprotease FtsH"/>
    <property type="match status" value="1"/>
</dbReference>
<dbReference type="Gene3D" id="1.10.8.60">
    <property type="match status" value="1"/>
</dbReference>
<dbReference type="FunFam" id="3.40.50.300:FF:000001">
    <property type="entry name" value="ATP-dependent zinc metalloprotease FtsH"/>
    <property type="match status" value="1"/>
</dbReference>
<dbReference type="GO" id="GO:0006508">
    <property type="term" value="P:proteolysis"/>
    <property type="evidence" value="ECO:0007669"/>
    <property type="project" value="UniProtKB-KW"/>
</dbReference>
<keyword evidence="13 15" id="KW-0472">Membrane</keyword>
<dbReference type="GO" id="GO:0005524">
    <property type="term" value="F:ATP binding"/>
    <property type="evidence" value="ECO:0007669"/>
    <property type="project" value="UniProtKB-UniRule"/>
</dbReference>
<dbReference type="GO" id="GO:0005886">
    <property type="term" value="C:plasma membrane"/>
    <property type="evidence" value="ECO:0007669"/>
    <property type="project" value="UniProtKB-SubCell"/>
</dbReference>
<evidence type="ECO:0000259" key="18">
    <source>
        <dbReference type="SMART" id="SM00382"/>
    </source>
</evidence>
<keyword evidence="8 15" id="KW-0378">Hydrolase</keyword>
<dbReference type="Pfam" id="PF17862">
    <property type="entry name" value="AAA_lid_3"/>
    <property type="match status" value="1"/>
</dbReference>
<dbReference type="GO" id="GO:0004222">
    <property type="term" value="F:metalloendopeptidase activity"/>
    <property type="evidence" value="ECO:0007669"/>
    <property type="project" value="InterPro"/>
</dbReference>
<dbReference type="HAMAP" id="MF_01458">
    <property type="entry name" value="FtsH"/>
    <property type="match status" value="1"/>
</dbReference>
<comment type="function">
    <text evidence="15">Acts as a processive, ATP-dependent zinc metallopeptidase for both cytoplasmic and membrane proteins. Plays a role in the quality control of integral membrane proteins.</text>
</comment>
<organism evidence="19 20">
    <name type="scientific">Candidatus Pullichristensenella excrementigallinarum</name>
    <dbReference type="NCBI Taxonomy" id="2840907"/>
    <lineage>
        <taxon>Bacteria</taxon>
        <taxon>Bacillati</taxon>
        <taxon>Bacillota</taxon>
        <taxon>Clostridia</taxon>
        <taxon>Candidatus Pullichristensenella</taxon>
    </lineage>
</organism>
<evidence type="ECO:0000256" key="14">
    <source>
        <dbReference type="ARBA" id="ARBA00061570"/>
    </source>
</evidence>
<evidence type="ECO:0000256" key="13">
    <source>
        <dbReference type="ARBA" id="ARBA00023136"/>
    </source>
</evidence>
<evidence type="ECO:0000256" key="5">
    <source>
        <dbReference type="ARBA" id="ARBA00022692"/>
    </source>
</evidence>
<evidence type="ECO:0000256" key="15">
    <source>
        <dbReference type="HAMAP-Rule" id="MF_01458"/>
    </source>
</evidence>
<keyword evidence="10 15" id="KW-0067">ATP-binding</keyword>
<dbReference type="SUPFAM" id="SSF52540">
    <property type="entry name" value="P-loop containing nucleoside triphosphate hydrolases"/>
    <property type="match status" value="1"/>
</dbReference>
<dbReference type="GO" id="GO:0016887">
    <property type="term" value="F:ATP hydrolysis activity"/>
    <property type="evidence" value="ECO:0007669"/>
    <property type="project" value="UniProtKB-UniRule"/>
</dbReference>
<dbReference type="Gene3D" id="3.40.50.300">
    <property type="entry name" value="P-loop containing nucleotide triphosphate hydrolases"/>
    <property type="match status" value="1"/>
</dbReference>
<dbReference type="GO" id="GO:0008270">
    <property type="term" value="F:zinc ion binding"/>
    <property type="evidence" value="ECO:0007669"/>
    <property type="project" value="UniProtKB-UniRule"/>
</dbReference>
<keyword evidence="5 15" id="KW-0812">Transmembrane</keyword>
<keyword evidence="4 15" id="KW-0645">Protease</keyword>
<evidence type="ECO:0000256" key="1">
    <source>
        <dbReference type="ARBA" id="ARBA00004370"/>
    </source>
</evidence>
<sequence length="680" mass="74894">MQGAFVYVILFAVILLLVYSLGTPKEDDVIEMSYSTFLKWVEADLKNNENLGASLEESQWTISNVLITEKTLVARTENSSIPLSEFGSRYDIVTTIPSEEQFYLDVNQIYKNLLGREVSPAEYDFDIETKLPAGTPWYVTWLPTIVMIGLVILLYYFIMRQQTGSGKGMASFGKSRARLTDPKSNSVTFKDVAGADEEKEELREIVEFLKNPEQFIKVGARIPKGVLLVGPPGTGKTLLARAVSGEAGVPFYTISGSDFVEMFVGVGASRVRDLFNQAKKTAPSIIFIDEIDAVGRQRGAGMGGGHDEREQTLNQLLVEMDGFSYNQGVIVMAATNRSDILDPALLRPGRFDRRIVVNYPDVKGREEILKVHSRGKPLAKDVDLKVLARRTPYFTGADLENVMNEAAILAARKKKAEITMAMIEEAVTRVLSGPEKRSHQVTDKDRKLVAYHEGGHAIVSYYIPECDTVHEITTIPRGQAGGYTMFLPKEETGYQTRSYLSARIASLMGGRVAEALVIGEISTGASADIKQATEIARSMVTEYGMSDKAGPIFLGGDQEVFLGRSFSQQHSAFSEEINSLIDREVHALISDGYNRAETILTEHMDQLHGLAQILLDREKLDFEEFKQFMQTGSLSEKAPESDSSAASAQEGASSGDSAEQTPGQESAEQSSSSEDRLTQI</sequence>
<dbReference type="InterPro" id="IPR003593">
    <property type="entry name" value="AAA+_ATPase"/>
</dbReference>
<dbReference type="GO" id="GO:0030163">
    <property type="term" value="P:protein catabolic process"/>
    <property type="evidence" value="ECO:0007669"/>
    <property type="project" value="UniProtKB-UniRule"/>
</dbReference>
<dbReference type="InterPro" id="IPR003959">
    <property type="entry name" value="ATPase_AAA_core"/>
</dbReference>
<keyword evidence="9 15" id="KW-0862">Zinc</keyword>
<reference evidence="19" key="1">
    <citation type="submission" date="2020-10" db="EMBL/GenBank/DDBJ databases">
        <authorList>
            <person name="Gilroy R."/>
        </authorList>
    </citation>
    <scope>NUCLEOTIDE SEQUENCE</scope>
    <source>
        <strain evidence="19">ChiHcec3-11533</strain>
    </source>
</reference>
<dbReference type="CDD" id="cd19501">
    <property type="entry name" value="RecA-like_FtsH"/>
    <property type="match status" value="1"/>
</dbReference>
<comment type="subunit">
    <text evidence="15">Homohexamer.</text>
</comment>
<dbReference type="InterPro" id="IPR005936">
    <property type="entry name" value="FtsH"/>
</dbReference>
<dbReference type="Gene3D" id="1.20.58.760">
    <property type="entry name" value="Peptidase M41"/>
    <property type="match status" value="1"/>
</dbReference>
<dbReference type="InterPro" id="IPR041569">
    <property type="entry name" value="AAA_lid_3"/>
</dbReference>
<proteinExistence type="inferred from homology"/>
<dbReference type="InterPro" id="IPR037219">
    <property type="entry name" value="Peptidase_M41-like"/>
</dbReference>
<evidence type="ECO:0000256" key="6">
    <source>
        <dbReference type="ARBA" id="ARBA00022723"/>
    </source>
</evidence>
<gene>
    <name evidence="15 19" type="primary">ftsH</name>
    <name evidence="19" type="ORF">IAB02_10115</name>
</gene>
<comment type="caution">
    <text evidence="19">The sequence shown here is derived from an EMBL/GenBank/DDBJ whole genome shotgun (WGS) entry which is preliminary data.</text>
</comment>
<evidence type="ECO:0000256" key="9">
    <source>
        <dbReference type="ARBA" id="ARBA00022833"/>
    </source>
</evidence>
<evidence type="ECO:0000256" key="12">
    <source>
        <dbReference type="ARBA" id="ARBA00023049"/>
    </source>
</evidence>
<evidence type="ECO:0000313" key="19">
    <source>
        <dbReference type="EMBL" id="HIU34907.1"/>
    </source>
</evidence>
<feature type="domain" description="AAA+ ATPase" evidence="18">
    <location>
        <begin position="222"/>
        <end position="361"/>
    </location>
</feature>
<dbReference type="PANTHER" id="PTHR23076:SF113">
    <property type="entry name" value="ATP-DEPENDENT ZINC METALLOPROTEASE FTSH 1, CHLOROPLASTIC-RELATED"/>
    <property type="match status" value="1"/>
</dbReference>
<feature type="active site" evidence="15">
    <location>
        <position position="453"/>
    </location>
</feature>
<evidence type="ECO:0000256" key="4">
    <source>
        <dbReference type="ARBA" id="ARBA00022670"/>
    </source>
</evidence>
<dbReference type="GO" id="GO:0004176">
    <property type="term" value="F:ATP-dependent peptidase activity"/>
    <property type="evidence" value="ECO:0007669"/>
    <property type="project" value="InterPro"/>
</dbReference>
<evidence type="ECO:0000256" key="7">
    <source>
        <dbReference type="ARBA" id="ARBA00022741"/>
    </source>
</evidence>
<dbReference type="PROSITE" id="PS00674">
    <property type="entry name" value="AAA"/>
    <property type="match status" value="1"/>
</dbReference>
<comment type="cofactor">
    <cofactor evidence="15">
        <name>Zn(2+)</name>
        <dbReference type="ChEBI" id="CHEBI:29105"/>
    </cofactor>
    <text evidence="15">Binds 1 zinc ion per subunit.</text>
</comment>
<evidence type="ECO:0000256" key="16">
    <source>
        <dbReference type="RuleBase" id="RU003651"/>
    </source>
</evidence>
<dbReference type="NCBIfam" id="TIGR01241">
    <property type="entry name" value="FtsH_fam"/>
    <property type="match status" value="1"/>
</dbReference>
<evidence type="ECO:0000313" key="20">
    <source>
        <dbReference type="Proteomes" id="UP000824072"/>
    </source>
</evidence>
<dbReference type="Proteomes" id="UP000824072">
    <property type="component" value="Unassembled WGS sequence"/>
</dbReference>
<keyword evidence="7 15" id="KW-0547">Nucleotide-binding</keyword>
<keyword evidence="12 15" id="KW-0482">Metalloprotease</keyword>
<evidence type="ECO:0000256" key="17">
    <source>
        <dbReference type="SAM" id="MobiDB-lite"/>
    </source>
</evidence>
<feature type="compositionally biased region" description="Low complexity" evidence="17">
    <location>
        <begin position="641"/>
        <end position="672"/>
    </location>
</feature>
<dbReference type="SUPFAM" id="SSF140990">
    <property type="entry name" value="FtsH protease domain-like"/>
    <property type="match status" value="1"/>
</dbReference>
<protein>
    <recommendedName>
        <fullName evidence="15">ATP-dependent zinc metalloprotease FtsH</fullName>
        <ecNumber evidence="15">3.4.24.-</ecNumber>
    </recommendedName>
</protein>
<name>A0A9D1ICU5_9FIRM</name>
<dbReference type="EC" id="3.4.24.-" evidence="15"/>
<dbReference type="SMART" id="SM00382">
    <property type="entry name" value="AAA"/>
    <property type="match status" value="1"/>
</dbReference>
<feature type="binding site" evidence="15">
    <location>
        <position position="456"/>
    </location>
    <ligand>
        <name>Zn(2+)</name>
        <dbReference type="ChEBI" id="CHEBI:29105"/>
        <note>catalytic</note>
    </ligand>
</feature>
<feature type="region of interest" description="Disordered" evidence="17">
    <location>
        <begin position="631"/>
        <end position="680"/>
    </location>
</feature>
<comment type="similarity">
    <text evidence="2 15">In the C-terminal section; belongs to the peptidase M41 family.</text>
</comment>
<dbReference type="InterPro" id="IPR003960">
    <property type="entry name" value="ATPase_AAA_CS"/>
</dbReference>
<accession>A0A9D1ICU5</accession>
<feature type="binding site" evidence="15">
    <location>
        <position position="452"/>
    </location>
    <ligand>
        <name>Zn(2+)</name>
        <dbReference type="ChEBI" id="CHEBI:29105"/>
        <note>catalytic</note>
    </ligand>
</feature>
<dbReference type="AlphaFoldDB" id="A0A9D1ICU5"/>
<evidence type="ECO:0000256" key="8">
    <source>
        <dbReference type="ARBA" id="ARBA00022801"/>
    </source>
</evidence>
<evidence type="ECO:0000256" key="3">
    <source>
        <dbReference type="ARBA" id="ARBA00022475"/>
    </source>
</evidence>
<dbReference type="Pfam" id="PF00004">
    <property type="entry name" value="AAA"/>
    <property type="match status" value="1"/>
</dbReference>
<feature type="transmembrane region" description="Helical" evidence="15">
    <location>
        <begin position="138"/>
        <end position="158"/>
    </location>
</feature>
<evidence type="ECO:0000256" key="2">
    <source>
        <dbReference type="ARBA" id="ARBA00010044"/>
    </source>
</evidence>
<evidence type="ECO:0000256" key="10">
    <source>
        <dbReference type="ARBA" id="ARBA00022840"/>
    </source>
</evidence>
<dbReference type="InterPro" id="IPR027417">
    <property type="entry name" value="P-loop_NTPase"/>
</dbReference>
<comment type="caution">
    <text evidence="15">Lacks conserved residue(s) required for the propagation of feature annotation.</text>
</comment>
<dbReference type="InterPro" id="IPR000642">
    <property type="entry name" value="Peptidase_M41"/>
</dbReference>
<keyword evidence="6 15" id="KW-0479">Metal-binding</keyword>
<comment type="similarity">
    <text evidence="16">Belongs to the AAA ATPase family.</text>
</comment>
<evidence type="ECO:0000256" key="11">
    <source>
        <dbReference type="ARBA" id="ARBA00022989"/>
    </source>
</evidence>
<keyword evidence="3 15" id="KW-1003">Cell membrane</keyword>
<dbReference type="EMBL" id="DVMU01000213">
    <property type="protein sequence ID" value="HIU34907.1"/>
    <property type="molecule type" value="Genomic_DNA"/>
</dbReference>
<feature type="binding site" evidence="15">
    <location>
        <position position="528"/>
    </location>
    <ligand>
        <name>Zn(2+)</name>
        <dbReference type="ChEBI" id="CHEBI:29105"/>
        <note>catalytic</note>
    </ligand>
</feature>
<comment type="similarity">
    <text evidence="14 15">In the central section; belongs to the AAA ATPase family.</text>
</comment>